<dbReference type="GO" id="GO:0006400">
    <property type="term" value="P:tRNA modification"/>
    <property type="evidence" value="ECO:0007669"/>
    <property type="project" value="UniProtKB-UniRule"/>
</dbReference>
<comment type="catalytic activity">
    <reaction evidence="7 8">
        <text>cytidine(34) in tRNA(Ile2) + L-lysine + ATP = lysidine(34) in tRNA(Ile2) + AMP + diphosphate + H(+)</text>
        <dbReference type="Rhea" id="RHEA:43744"/>
        <dbReference type="Rhea" id="RHEA-COMP:10625"/>
        <dbReference type="Rhea" id="RHEA-COMP:10670"/>
        <dbReference type="ChEBI" id="CHEBI:15378"/>
        <dbReference type="ChEBI" id="CHEBI:30616"/>
        <dbReference type="ChEBI" id="CHEBI:32551"/>
        <dbReference type="ChEBI" id="CHEBI:33019"/>
        <dbReference type="ChEBI" id="CHEBI:82748"/>
        <dbReference type="ChEBI" id="CHEBI:83665"/>
        <dbReference type="ChEBI" id="CHEBI:456215"/>
        <dbReference type="EC" id="6.3.4.19"/>
    </reaction>
</comment>
<keyword evidence="6 8" id="KW-0067">ATP-binding</keyword>
<reference evidence="10 11" key="1">
    <citation type="submission" date="2017-06" db="EMBL/GenBank/DDBJ databases">
        <authorList>
            <person name="Kim H.J."/>
            <person name="Triplett B.A."/>
        </authorList>
    </citation>
    <scope>NUCLEOTIDE SEQUENCE [LARGE SCALE GENOMIC DNA]</scope>
    <source>
        <strain evidence="10 11">DSM 19307</strain>
    </source>
</reference>
<sequence>MHSLQKQFHDYIHSNHLIEKDEKVLLAVSGGLDSMVMAKLFMDEGISVSLAHCNFGLRGDESDADEAFVMKWADDHHINCFVKAFDLGSGSIQLEARNARYQWFNELAVEYQLNKIATAHHLNDSLETVILNLSRGTGIKGVSGIPIKNERIIRPLLFSSKQDLHNYAMDVGLEWREDSSNNKSDYDRNLIRHEVIPELEKLNISLISTFSKTAERLNYADDLIQRRVDEIKSKFLLEKSGSYELRLDWISGESDVLILAEIASVFGANYATSKEIFEARGKSGKSFPVENWLITMDRESIFIDKDHSLQLKSVKVNNTGEYLIGDLSFEISRVESDQVVFNNSEIAFFDAEKISFPLVIRSWKEGDKFQPLGMTGKKRISDLLIDEKVPITRKNKVLVVESDNQIAWVVGYRISDLYKITDQTNAFIKIQVSPQEYP</sequence>
<dbReference type="InterPro" id="IPR014729">
    <property type="entry name" value="Rossmann-like_a/b/a_fold"/>
</dbReference>
<keyword evidence="3 8" id="KW-0436">Ligase</keyword>
<gene>
    <name evidence="8" type="primary">tilS</name>
    <name evidence="10" type="ORF">SAMN05421640_3622</name>
</gene>
<dbReference type="Pfam" id="PF01171">
    <property type="entry name" value="ATP_bind_3"/>
    <property type="match status" value="1"/>
</dbReference>
<evidence type="ECO:0000259" key="9">
    <source>
        <dbReference type="SMART" id="SM00977"/>
    </source>
</evidence>
<evidence type="ECO:0000313" key="11">
    <source>
        <dbReference type="Proteomes" id="UP000198393"/>
    </source>
</evidence>
<dbReference type="PANTHER" id="PTHR43033:SF1">
    <property type="entry name" value="TRNA(ILE)-LYSIDINE SYNTHASE-RELATED"/>
    <property type="match status" value="1"/>
</dbReference>
<comment type="domain">
    <text evidence="8">The N-terminal region contains the highly conserved SGGXDS motif, predicted to be a P-loop motif involved in ATP binding.</text>
</comment>
<organism evidence="10 11">
    <name type="scientific">Ekhidna lutea</name>
    <dbReference type="NCBI Taxonomy" id="447679"/>
    <lineage>
        <taxon>Bacteria</taxon>
        <taxon>Pseudomonadati</taxon>
        <taxon>Bacteroidota</taxon>
        <taxon>Cytophagia</taxon>
        <taxon>Cytophagales</taxon>
        <taxon>Reichenbachiellaceae</taxon>
        <taxon>Ekhidna</taxon>
    </lineage>
</organism>
<evidence type="ECO:0000256" key="1">
    <source>
        <dbReference type="ARBA" id="ARBA00004496"/>
    </source>
</evidence>
<comment type="subcellular location">
    <subcellularLocation>
        <location evidence="1 8">Cytoplasm</location>
    </subcellularLocation>
</comment>
<dbReference type="OrthoDB" id="9807403at2"/>
<evidence type="ECO:0000256" key="7">
    <source>
        <dbReference type="ARBA" id="ARBA00048539"/>
    </source>
</evidence>
<evidence type="ECO:0000256" key="6">
    <source>
        <dbReference type="ARBA" id="ARBA00022840"/>
    </source>
</evidence>
<dbReference type="GO" id="GO:0032267">
    <property type="term" value="F:tRNA(Ile)-lysidine synthase activity"/>
    <property type="evidence" value="ECO:0007669"/>
    <property type="project" value="UniProtKB-EC"/>
</dbReference>
<keyword evidence="5 8" id="KW-0547">Nucleotide-binding</keyword>
<dbReference type="GO" id="GO:0005737">
    <property type="term" value="C:cytoplasm"/>
    <property type="evidence" value="ECO:0007669"/>
    <property type="project" value="UniProtKB-SubCell"/>
</dbReference>
<accession>A0A239M6F1</accession>
<keyword evidence="4 8" id="KW-0819">tRNA processing</keyword>
<dbReference type="NCBIfam" id="TIGR02432">
    <property type="entry name" value="lysidine_TilS_N"/>
    <property type="match status" value="1"/>
</dbReference>
<comment type="similarity">
    <text evidence="8">Belongs to the tRNA(Ile)-lysidine synthase family.</text>
</comment>
<dbReference type="AlphaFoldDB" id="A0A239M6F1"/>
<dbReference type="NCBIfam" id="TIGR02433">
    <property type="entry name" value="lysidine_TilS_C"/>
    <property type="match status" value="1"/>
</dbReference>
<dbReference type="InterPro" id="IPR011063">
    <property type="entry name" value="TilS/TtcA_N"/>
</dbReference>
<dbReference type="PANTHER" id="PTHR43033">
    <property type="entry name" value="TRNA(ILE)-LYSIDINE SYNTHASE-RELATED"/>
    <property type="match status" value="1"/>
</dbReference>
<dbReference type="RefSeq" id="WP_144017481.1">
    <property type="nucleotide sequence ID" value="NZ_FZPD01000007.1"/>
</dbReference>
<feature type="binding site" evidence="8">
    <location>
        <begin position="29"/>
        <end position="34"/>
    </location>
    <ligand>
        <name>ATP</name>
        <dbReference type="ChEBI" id="CHEBI:30616"/>
    </ligand>
</feature>
<keyword evidence="2 8" id="KW-0963">Cytoplasm</keyword>
<protein>
    <recommendedName>
        <fullName evidence="8">tRNA(Ile)-lysidine synthase</fullName>
        <ecNumber evidence="8">6.3.4.19</ecNumber>
    </recommendedName>
    <alternativeName>
        <fullName evidence="8">tRNA(Ile)-2-lysyl-cytidine synthase</fullName>
    </alternativeName>
    <alternativeName>
        <fullName evidence="8">tRNA(Ile)-lysidine synthetase</fullName>
    </alternativeName>
</protein>
<dbReference type="SUPFAM" id="SSF52402">
    <property type="entry name" value="Adenine nucleotide alpha hydrolases-like"/>
    <property type="match status" value="1"/>
</dbReference>
<dbReference type="CDD" id="cd01992">
    <property type="entry name" value="TilS_N"/>
    <property type="match status" value="1"/>
</dbReference>
<evidence type="ECO:0000256" key="4">
    <source>
        <dbReference type="ARBA" id="ARBA00022694"/>
    </source>
</evidence>
<dbReference type="Pfam" id="PF11734">
    <property type="entry name" value="TilS_C"/>
    <property type="match status" value="1"/>
</dbReference>
<feature type="domain" description="Lysidine-tRNA(Ile) synthetase C-terminal" evidence="9">
    <location>
        <begin position="358"/>
        <end position="430"/>
    </location>
</feature>
<dbReference type="Proteomes" id="UP000198393">
    <property type="component" value="Unassembled WGS sequence"/>
</dbReference>
<dbReference type="Gene3D" id="3.40.50.620">
    <property type="entry name" value="HUPs"/>
    <property type="match status" value="1"/>
</dbReference>
<evidence type="ECO:0000256" key="8">
    <source>
        <dbReference type="HAMAP-Rule" id="MF_01161"/>
    </source>
</evidence>
<evidence type="ECO:0000256" key="3">
    <source>
        <dbReference type="ARBA" id="ARBA00022598"/>
    </source>
</evidence>
<keyword evidence="11" id="KW-1185">Reference proteome</keyword>
<dbReference type="HAMAP" id="MF_01161">
    <property type="entry name" value="tRNA_Ile_lys_synt"/>
    <property type="match status" value="1"/>
</dbReference>
<evidence type="ECO:0000313" key="10">
    <source>
        <dbReference type="EMBL" id="SNT37634.1"/>
    </source>
</evidence>
<dbReference type="SMART" id="SM00977">
    <property type="entry name" value="TilS_C"/>
    <property type="match status" value="1"/>
</dbReference>
<evidence type="ECO:0000256" key="2">
    <source>
        <dbReference type="ARBA" id="ARBA00022490"/>
    </source>
</evidence>
<dbReference type="InterPro" id="IPR012795">
    <property type="entry name" value="tRNA_Ile_lys_synt_N"/>
</dbReference>
<dbReference type="GO" id="GO:0005524">
    <property type="term" value="F:ATP binding"/>
    <property type="evidence" value="ECO:0007669"/>
    <property type="project" value="UniProtKB-UniRule"/>
</dbReference>
<dbReference type="EMBL" id="FZPD01000007">
    <property type="protein sequence ID" value="SNT37634.1"/>
    <property type="molecule type" value="Genomic_DNA"/>
</dbReference>
<evidence type="ECO:0000256" key="5">
    <source>
        <dbReference type="ARBA" id="ARBA00022741"/>
    </source>
</evidence>
<proteinExistence type="inferred from homology"/>
<name>A0A239M6F1_EKHLU</name>
<dbReference type="SUPFAM" id="SSF56037">
    <property type="entry name" value="PheT/TilS domain"/>
    <property type="match status" value="1"/>
</dbReference>
<comment type="function">
    <text evidence="8">Ligates lysine onto the cytidine present at position 34 of the AUA codon-specific tRNA(Ile) that contains the anticodon CAU, in an ATP-dependent manner. Cytidine is converted to lysidine, thus changing the amino acid specificity of the tRNA from methionine to isoleucine.</text>
</comment>
<dbReference type="EC" id="6.3.4.19" evidence="8"/>
<dbReference type="InterPro" id="IPR012796">
    <property type="entry name" value="Lysidine-tRNA-synth_C"/>
</dbReference>
<dbReference type="InterPro" id="IPR012094">
    <property type="entry name" value="tRNA_Ile_lys_synt"/>
</dbReference>